<accession>A0A371Q3S0</accession>
<gene>
    <name evidence="6" type="ORF">DY245_15980</name>
</gene>
<feature type="domain" description="HTH tetR-type" evidence="5">
    <location>
        <begin position="19"/>
        <end position="78"/>
    </location>
</feature>
<dbReference type="RefSeq" id="WP_128507883.1">
    <property type="nucleotide sequence ID" value="NZ_QUAC01000127.1"/>
</dbReference>
<dbReference type="AlphaFoldDB" id="A0A371Q3S0"/>
<dbReference type="PROSITE" id="PS50977">
    <property type="entry name" value="HTH_TETR_2"/>
    <property type="match status" value="1"/>
</dbReference>
<dbReference type="EMBL" id="QUAC01000127">
    <property type="protein sequence ID" value="REK89385.1"/>
    <property type="molecule type" value="Genomic_DNA"/>
</dbReference>
<dbReference type="Pfam" id="PF00440">
    <property type="entry name" value="TetR_N"/>
    <property type="match status" value="1"/>
</dbReference>
<dbReference type="GO" id="GO:0000976">
    <property type="term" value="F:transcription cis-regulatory region binding"/>
    <property type="evidence" value="ECO:0007669"/>
    <property type="project" value="TreeGrafter"/>
</dbReference>
<organism evidence="6 7">
    <name type="scientific">Streptomyces inhibens</name>
    <dbReference type="NCBI Taxonomy" id="2293571"/>
    <lineage>
        <taxon>Bacteria</taxon>
        <taxon>Bacillati</taxon>
        <taxon>Actinomycetota</taxon>
        <taxon>Actinomycetes</taxon>
        <taxon>Kitasatosporales</taxon>
        <taxon>Streptomycetaceae</taxon>
        <taxon>Streptomyces</taxon>
    </lineage>
</organism>
<evidence type="ECO:0000313" key="7">
    <source>
        <dbReference type="Proteomes" id="UP000262477"/>
    </source>
</evidence>
<evidence type="ECO:0000256" key="2">
    <source>
        <dbReference type="ARBA" id="ARBA00023125"/>
    </source>
</evidence>
<keyword evidence="3" id="KW-0804">Transcription</keyword>
<protein>
    <submittedName>
        <fullName evidence="6">TetR/AcrR family transcriptional regulator</fullName>
    </submittedName>
</protein>
<dbReference type="PANTHER" id="PTHR30055:SF234">
    <property type="entry name" value="HTH-TYPE TRANSCRIPTIONAL REGULATOR BETI"/>
    <property type="match status" value="1"/>
</dbReference>
<keyword evidence="1" id="KW-0805">Transcription regulation</keyword>
<dbReference type="InterPro" id="IPR001647">
    <property type="entry name" value="HTH_TetR"/>
</dbReference>
<reference evidence="6 7" key="1">
    <citation type="submission" date="2018-08" db="EMBL/GenBank/DDBJ databases">
        <title>Streptomyces NEAU-D10 sp. nov., a novel Actinomycete isolated from soil.</title>
        <authorList>
            <person name="Jin L."/>
        </authorList>
    </citation>
    <scope>NUCLEOTIDE SEQUENCE [LARGE SCALE GENOMIC DNA]</scope>
    <source>
        <strain evidence="6 7">NEAU-D10</strain>
    </source>
</reference>
<dbReference type="Gene3D" id="1.10.357.10">
    <property type="entry name" value="Tetracycline Repressor, domain 2"/>
    <property type="match status" value="1"/>
</dbReference>
<dbReference type="SUPFAM" id="SSF48498">
    <property type="entry name" value="Tetracyclin repressor-like, C-terminal domain"/>
    <property type="match status" value="1"/>
</dbReference>
<keyword evidence="7" id="KW-1185">Reference proteome</keyword>
<dbReference type="InterPro" id="IPR009057">
    <property type="entry name" value="Homeodomain-like_sf"/>
</dbReference>
<dbReference type="Pfam" id="PF21597">
    <property type="entry name" value="TetR_C_43"/>
    <property type="match status" value="1"/>
</dbReference>
<evidence type="ECO:0000313" key="6">
    <source>
        <dbReference type="EMBL" id="REK89385.1"/>
    </source>
</evidence>
<feature type="DNA-binding region" description="H-T-H motif" evidence="4">
    <location>
        <begin position="41"/>
        <end position="60"/>
    </location>
</feature>
<evidence type="ECO:0000256" key="3">
    <source>
        <dbReference type="ARBA" id="ARBA00023163"/>
    </source>
</evidence>
<dbReference type="InterPro" id="IPR049445">
    <property type="entry name" value="TetR_SbtR-like_C"/>
</dbReference>
<comment type="caution">
    <text evidence="6">The sequence shown here is derived from an EMBL/GenBank/DDBJ whole genome shotgun (WGS) entry which is preliminary data.</text>
</comment>
<dbReference type="SUPFAM" id="SSF46689">
    <property type="entry name" value="Homeodomain-like"/>
    <property type="match status" value="1"/>
</dbReference>
<dbReference type="GO" id="GO:0003700">
    <property type="term" value="F:DNA-binding transcription factor activity"/>
    <property type="evidence" value="ECO:0007669"/>
    <property type="project" value="TreeGrafter"/>
</dbReference>
<evidence type="ECO:0000259" key="5">
    <source>
        <dbReference type="PROSITE" id="PS50977"/>
    </source>
</evidence>
<dbReference type="OrthoDB" id="9795011at2"/>
<dbReference type="PRINTS" id="PR00455">
    <property type="entry name" value="HTHTETR"/>
</dbReference>
<dbReference type="Proteomes" id="UP000262477">
    <property type="component" value="Unassembled WGS sequence"/>
</dbReference>
<dbReference type="InterPro" id="IPR036271">
    <property type="entry name" value="Tet_transcr_reg_TetR-rel_C_sf"/>
</dbReference>
<keyword evidence="2 4" id="KW-0238">DNA-binding</keyword>
<dbReference type="PANTHER" id="PTHR30055">
    <property type="entry name" value="HTH-TYPE TRANSCRIPTIONAL REGULATOR RUTR"/>
    <property type="match status" value="1"/>
</dbReference>
<dbReference type="InterPro" id="IPR050109">
    <property type="entry name" value="HTH-type_TetR-like_transc_reg"/>
</dbReference>
<proteinExistence type="predicted"/>
<evidence type="ECO:0000256" key="4">
    <source>
        <dbReference type="PROSITE-ProRule" id="PRU00335"/>
    </source>
</evidence>
<sequence length="198" mass="20916">MTATPGGIPGERRQRNDVRRNRERLIAAAQETFAEAGPEASLNEIARRAGVGSGTLYRHFPTRSALLAAVLSDRVRTLCGTAEKLRAAESADDALDAWLRAFLAHARTNQGLGGAAILEGADALDLDCHRLILEAAAGLLTRAQRQGTARADLTPEDLIQLVVGIALSTARNDDTEQSDRLLGLVLDAVHGARGGGHG</sequence>
<name>A0A371Q3S0_STRIH</name>
<evidence type="ECO:0000256" key="1">
    <source>
        <dbReference type="ARBA" id="ARBA00023015"/>
    </source>
</evidence>